<feature type="transmembrane region" description="Helical" evidence="8">
    <location>
        <begin position="298"/>
        <end position="319"/>
    </location>
</feature>
<sequence>MSSLKGRKEEFVTGLVGGSIGEINLVTSVAVTSYFCWNLIHSADKSNDGFHPILDFALNWLTPLLSMTLYANDIPKLTTLMLLPTLSYWLYYIFDKYKTVKKSKSRSNSNNNSQQFKLVRKPYITAYRSGMLILTCLGILAVDFQIFPRRFAKVETWGTSLMDLGVGSFVFSNGLVSSRTLLRQKSNKTSFWKRIGSALRSSTTLLCLGLLRLYFVKKLDYQEHVTEYGVHWNFFITLALLPIVLVLIDPIAEIIPRFIIALVISFIYEWYLIKDENFLKFLILAERKDWISSNREGIVSFMGYCAIFLWGQSTGFYLLGNIPTKNNLYTNSVTVLIPKKNKKVSTWDKLTTVTPLKGLLIWFLILVVFAQTIFTFHPHNISRRFANLPYTIWVVAYNVGFLTVYCAVHRLFDKACDEDPSKLPDQLEAMNCNGLFLFLLANISTGLINMSMATIDATDSVAIITLISYAAFLAFVSTFLYKKKIFIRL</sequence>
<feature type="transmembrane region" description="Helical" evidence="8">
    <location>
        <begin position="461"/>
        <end position="481"/>
    </location>
</feature>
<comment type="similarity">
    <text evidence="3 8">Belongs to the PIGW family.</text>
</comment>
<dbReference type="UniPathway" id="UPA00196"/>
<dbReference type="eggNOG" id="KOG0411">
    <property type="taxonomic scope" value="Eukaryota"/>
</dbReference>
<feature type="transmembrane region" description="Helical" evidence="8">
    <location>
        <begin position="159"/>
        <end position="176"/>
    </location>
</feature>
<protein>
    <recommendedName>
        <fullName evidence="8">GPI-anchored wall transfer protein</fullName>
        <ecNumber evidence="8">2.3.-.-</ecNumber>
    </recommendedName>
</protein>
<dbReference type="EMBL" id="HE650821">
    <property type="protein sequence ID" value="CCF55584.1"/>
    <property type="molecule type" value="Genomic_DNA"/>
</dbReference>
<dbReference type="PIRSF" id="PIRSF017321">
    <property type="entry name" value="GWT1"/>
    <property type="match status" value="1"/>
</dbReference>
<accession>H2AMI4</accession>
<keyword evidence="8" id="KW-0808">Transferase</keyword>
<dbReference type="RefSeq" id="XP_003954719.1">
    <property type="nucleotide sequence ID" value="XM_003954670.1"/>
</dbReference>
<comment type="function">
    <text evidence="8">A acetyltransferase, which acetylates the inositol ring of phosphatidylinositol during biosynthesis of GPI-anchor.</text>
</comment>
<dbReference type="GeneID" id="13882159"/>
<evidence type="ECO:0000256" key="7">
    <source>
        <dbReference type="ARBA" id="ARBA00023136"/>
    </source>
</evidence>
<keyword evidence="7 8" id="KW-0472">Membrane</keyword>
<keyword evidence="6 8" id="KW-1133">Transmembrane helix</keyword>
<evidence type="ECO:0000256" key="8">
    <source>
        <dbReference type="RuleBase" id="RU280819"/>
    </source>
</evidence>
<feature type="transmembrane region" description="Helical" evidence="8">
    <location>
        <begin position="20"/>
        <end position="40"/>
    </location>
</feature>
<dbReference type="AlphaFoldDB" id="H2AMI4"/>
<dbReference type="PANTHER" id="PTHR20661:SF0">
    <property type="entry name" value="PHOSPHATIDYLINOSITOL-GLYCAN BIOSYNTHESIS CLASS W PROTEIN"/>
    <property type="match status" value="1"/>
</dbReference>
<evidence type="ECO:0000256" key="4">
    <source>
        <dbReference type="ARBA" id="ARBA00022502"/>
    </source>
</evidence>
<feature type="transmembrane region" description="Helical" evidence="8">
    <location>
        <begin position="77"/>
        <end position="94"/>
    </location>
</feature>
<dbReference type="OrthoDB" id="15270at2759"/>
<dbReference type="KEGG" id="kaf:KAFR_0A01460"/>
<dbReference type="GO" id="GO:0006506">
    <property type="term" value="P:GPI anchor biosynthetic process"/>
    <property type="evidence" value="ECO:0007669"/>
    <property type="project" value="UniProtKB-UniPathway"/>
</dbReference>
<keyword evidence="8" id="KW-0256">Endoplasmic reticulum</keyword>
<organism evidence="9 10">
    <name type="scientific">Kazachstania africana (strain ATCC 22294 / BCRC 22015 / CBS 2517 / CECT 1963 / NBRC 1671 / NRRL Y-8276)</name>
    <name type="common">Yeast</name>
    <name type="synonym">Kluyveromyces africanus</name>
    <dbReference type="NCBI Taxonomy" id="1071382"/>
    <lineage>
        <taxon>Eukaryota</taxon>
        <taxon>Fungi</taxon>
        <taxon>Dikarya</taxon>
        <taxon>Ascomycota</taxon>
        <taxon>Saccharomycotina</taxon>
        <taxon>Saccharomycetes</taxon>
        <taxon>Saccharomycetales</taxon>
        <taxon>Saccharomycetaceae</taxon>
        <taxon>Kazachstania</taxon>
    </lineage>
</organism>
<feature type="transmembrane region" description="Helical" evidence="8">
    <location>
        <begin position="433"/>
        <end position="455"/>
    </location>
</feature>
<evidence type="ECO:0000256" key="6">
    <source>
        <dbReference type="ARBA" id="ARBA00022989"/>
    </source>
</evidence>
<dbReference type="Proteomes" id="UP000005220">
    <property type="component" value="Chromosome 1"/>
</dbReference>
<evidence type="ECO:0000313" key="9">
    <source>
        <dbReference type="EMBL" id="CCF55584.1"/>
    </source>
</evidence>
<feature type="transmembrane region" description="Helical" evidence="8">
    <location>
        <begin position="197"/>
        <end position="216"/>
    </location>
</feature>
<dbReference type="GO" id="GO:0005789">
    <property type="term" value="C:endoplasmic reticulum membrane"/>
    <property type="evidence" value="ECO:0007669"/>
    <property type="project" value="UniProtKB-SubCell"/>
</dbReference>
<feature type="transmembrane region" description="Helical" evidence="8">
    <location>
        <begin position="390"/>
        <end position="412"/>
    </location>
</feature>
<dbReference type="HOGENOM" id="CLU_020802_2_2_1"/>
<keyword evidence="5 8" id="KW-0812">Transmembrane</keyword>
<comment type="pathway">
    <text evidence="2 8">Glycolipid biosynthesis; glycosylphosphatidylinositol-anchor biosynthesis.</text>
</comment>
<dbReference type="EC" id="2.3.-.-" evidence="8"/>
<gene>
    <name evidence="9" type="primary">KAFR0A01460</name>
    <name evidence="9" type="ORF">KAFR_0A01460</name>
</gene>
<dbReference type="FunCoup" id="H2AMI4">
    <property type="interactions" value="590"/>
</dbReference>
<evidence type="ECO:0000256" key="1">
    <source>
        <dbReference type="ARBA" id="ARBA00004477"/>
    </source>
</evidence>
<keyword evidence="10" id="KW-1185">Reference proteome</keyword>
<dbReference type="GO" id="GO:0072659">
    <property type="term" value="P:protein localization to plasma membrane"/>
    <property type="evidence" value="ECO:0007669"/>
    <property type="project" value="TreeGrafter"/>
</dbReference>
<keyword evidence="4 8" id="KW-0337">GPI-anchor biosynthesis</keyword>
<feature type="transmembrane region" description="Helical" evidence="8">
    <location>
        <begin position="359"/>
        <end position="378"/>
    </location>
</feature>
<comment type="subcellular location">
    <subcellularLocation>
        <location evidence="1 8">Endoplasmic reticulum membrane</location>
        <topology evidence="1 8">Multi-pass membrane protein</topology>
    </subcellularLocation>
</comment>
<dbReference type="InterPro" id="IPR009447">
    <property type="entry name" value="PIGW/GWT1"/>
</dbReference>
<dbReference type="GO" id="GO:0032216">
    <property type="term" value="F:glucosaminyl-phosphatidylinositol O-acyltransferase activity"/>
    <property type="evidence" value="ECO:0007669"/>
    <property type="project" value="EnsemblFungi"/>
</dbReference>
<name>H2AMI4_KAZAF</name>
<dbReference type="PANTHER" id="PTHR20661">
    <property type="entry name" value="PHOSPHATIDYLINOSITOL-GLYCAN BIOSYNTHESIS CLASS W PROTEIN"/>
    <property type="match status" value="1"/>
</dbReference>
<reference evidence="9 10" key="1">
    <citation type="journal article" date="2011" name="Proc. Natl. Acad. Sci. U.S.A.">
        <title>Evolutionary erosion of yeast sex chromosomes by mating-type switching accidents.</title>
        <authorList>
            <person name="Gordon J.L."/>
            <person name="Armisen D."/>
            <person name="Proux-Wera E."/>
            <person name="Oheigeartaigh S.S."/>
            <person name="Byrne K.P."/>
            <person name="Wolfe K.H."/>
        </authorList>
    </citation>
    <scope>NUCLEOTIDE SEQUENCE [LARGE SCALE GENOMIC DNA]</scope>
    <source>
        <strain evidence="10">ATCC 22294 / BCRC 22015 / CBS 2517 / CECT 1963 / NBRC 1671 / NRRL Y-8276</strain>
    </source>
</reference>
<evidence type="ECO:0000256" key="2">
    <source>
        <dbReference type="ARBA" id="ARBA00004687"/>
    </source>
</evidence>
<feature type="transmembrane region" description="Helical" evidence="8">
    <location>
        <begin position="126"/>
        <end position="147"/>
    </location>
</feature>
<evidence type="ECO:0000256" key="3">
    <source>
        <dbReference type="ARBA" id="ARBA00007559"/>
    </source>
</evidence>
<evidence type="ECO:0000313" key="10">
    <source>
        <dbReference type="Proteomes" id="UP000005220"/>
    </source>
</evidence>
<evidence type="ECO:0000256" key="5">
    <source>
        <dbReference type="ARBA" id="ARBA00022692"/>
    </source>
</evidence>
<proteinExistence type="inferred from homology"/>
<keyword evidence="8" id="KW-0012">Acyltransferase</keyword>
<dbReference type="Pfam" id="PF06423">
    <property type="entry name" value="GWT1"/>
    <property type="match status" value="1"/>
</dbReference>
<dbReference type="STRING" id="1071382.H2AMI4"/>
<feature type="transmembrane region" description="Helical" evidence="8">
    <location>
        <begin position="228"/>
        <end position="248"/>
    </location>
</feature>
<dbReference type="InParanoid" id="H2AMI4"/>
<feature type="transmembrane region" description="Helical" evidence="8">
    <location>
        <begin position="255"/>
        <end position="273"/>
    </location>
</feature>